<reference evidence="2 4" key="2">
    <citation type="submission" date="2015-09" db="EMBL/GenBank/DDBJ databases">
        <title>Spore heat resistance.</title>
        <authorList>
            <person name="Boekhorst J."/>
            <person name="Berendsen E.M."/>
            <person name="Wells-Bennik M.H."/>
            <person name="Kuipers O.P."/>
        </authorList>
    </citation>
    <scope>NUCLEOTIDE SEQUENCE [LARGE SCALE GENOMIC DNA]</scope>
    <source>
        <strain evidence="2 4">B4122</strain>
    </source>
</reference>
<dbReference type="AlphaFoldDB" id="A0A063XCQ0"/>
<name>A0A063XCQ0_BACIU</name>
<protein>
    <submittedName>
        <fullName evidence="2">Ral stress protein</fullName>
    </submittedName>
</protein>
<dbReference type="RefSeq" id="WP_003229280.1">
    <property type="nucleotide sequence ID" value="NZ_AP024621.1"/>
</dbReference>
<evidence type="ECO:0000313" key="1">
    <source>
        <dbReference type="EMBL" id="KIU13397.1"/>
    </source>
</evidence>
<sequence>MAKQLIQSEEEFKRIAEQEGVFVFLKHSTTCPISQAAFHEFDAFANQHEDVPAYYLQVQEARPLSNFIAETYGVKHESPQIFIIQNGEVKWHTSHSQITEAAIEQHLS</sequence>
<gene>
    <name evidence="2" type="ORF">B4122_1256</name>
    <name evidence="1" type="ORF">SC09_Contig17orf00639</name>
</gene>
<dbReference type="EMBL" id="LJZV01000006">
    <property type="protein sequence ID" value="KZD93289.1"/>
    <property type="molecule type" value="Genomic_DNA"/>
</dbReference>
<reference evidence="1 3" key="1">
    <citation type="submission" date="2014-12" db="EMBL/GenBank/DDBJ databases">
        <title>Comparative genome analysis of Bacillus coagulans HM-08, Clostridium butyricum HM-68, Bacillus subtilis HM-66 and Bacillus licheniformis BL-09.</title>
        <authorList>
            <person name="Zhang H."/>
        </authorList>
    </citation>
    <scope>NUCLEOTIDE SEQUENCE [LARGE SCALE GENOMIC DNA]</scope>
    <source>
        <strain evidence="1 3">HM-66</strain>
    </source>
</reference>
<dbReference type="Proteomes" id="UP000032247">
    <property type="component" value="Unassembled WGS sequence"/>
</dbReference>
<dbReference type="Proteomes" id="UP000076442">
    <property type="component" value="Unassembled WGS sequence"/>
</dbReference>
<dbReference type="InterPro" id="IPR036249">
    <property type="entry name" value="Thioredoxin-like_sf"/>
</dbReference>
<dbReference type="SUPFAM" id="SSF52833">
    <property type="entry name" value="Thioredoxin-like"/>
    <property type="match status" value="1"/>
</dbReference>
<dbReference type="STRING" id="483913.AN935_14910"/>
<evidence type="ECO:0000313" key="4">
    <source>
        <dbReference type="Proteomes" id="UP000076442"/>
    </source>
</evidence>
<dbReference type="EMBL" id="JXBC01000001">
    <property type="protein sequence ID" value="KIU13397.1"/>
    <property type="molecule type" value="Genomic_DNA"/>
</dbReference>
<dbReference type="Pfam" id="PF11009">
    <property type="entry name" value="BrxC"/>
    <property type="match status" value="1"/>
</dbReference>
<dbReference type="Gene3D" id="3.40.30.10">
    <property type="entry name" value="Glutaredoxin"/>
    <property type="match status" value="1"/>
</dbReference>
<dbReference type="SMR" id="A0A063XCQ0"/>
<dbReference type="NCBIfam" id="TIGR04019">
    <property type="entry name" value="B_thiol_YtxJ"/>
    <property type="match status" value="1"/>
</dbReference>
<comment type="caution">
    <text evidence="1">The sequence shown here is derived from an EMBL/GenBank/DDBJ whole genome shotgun (WGS) entry which is preliminary data.</text>
</comment>
<organism evidence="1 3">
    <name type="scientific">Bacillus subtilis</name>
    <dbReference type="NCBI Taxonomy" id="1423"/>
    <lineage>
        <taxon>Bacteria</taxon>
        <taxon>Bacillati</taxon>
        <taxon>Bacillota</taxon>
        <taxon>Bacilli</taxon>
        <taxon>Bacillales</taxon>
        <taxon>Bacillaceae</taxon>
        <taxon>Bacillus</taxon>
    </lineage>
</organism>
<dbReference type="InterPro" id="IPR022551">
    <property type="entry name" value="BrxC"/>
</dbReference>
<evidence type="ECO:0000313" key="2">
    <source>
        <dbReference type="EMBL" id="KZD93289.1"/>
    </source>
</evidence>
<evidence type="ECO:0000313" key="3">
    <source>
        <dbReference type="Proteomes" id="UP000032247"/>
    </source>
</evidence>
<proteinExistence type="predicted"/>
<accession>A0A063XCQ0</accession>
<dbReference type="PATRIC" id="fig|1423.167.peg.3019"/>